<comment type="caution">
    <text evidence="2">The sequence shown here is derived from an EMBL/GenBank/DDBJ whole genome shotgun (WGS) entry which is preliminary data.</text>
</comment>
<dbReference type="EMBL" id="JAUHJQ010000008">
    <property type="protein sequence ID" value="MDN4174702.1"/>
    <property type="molecule type" value="Genomic_DNA"/>
</dbReference>
<proteinExistence type="predicted"/>
<gene>
    <name evidence="2" type="ORF">QWY28_17205</name>
</gene>
<protein>
    <submittedName>
        <fullName evidence="2">Uncharacterized protein</fullName>
    </submittedName>
</protein>
<evidence type="ECO:0000313" key="2">
    <source>
        <dbReference type="EMBL" id="MDN4174702.1"/>
    </source>
</evidence>
<feature type="region of interest" description="Disordered" evidence="1">
    <location>
        <begin position="1"/>
        <end position="31"/>
    </location>
</feature>
<evidence type="ECO:0000313" key="3">
    <source>
        <dbReference type="Proteomes" id="UP001168620"/>
    </source>
</evidence>
<organism evidence="2 3">
    <name type="scientific">Nocardioides oceani</name>
    <dbReference type="NCBI Taxonomy" id="3058369"/>
    <lineage>
        <taxon>Bacteria</taxon>
        <taxon>Bacillati</taxon>
        <taxon>Actinomycetota</taxon>
        <taxon>Actinomycetes</taxon>
        <taxon>Propionibacteriales</taxon>
        <taxon>Nocardioidaceae</taxon>
        <taxon>Nocardioides</taxon>
    </lineage>
</organism>
<dbReference type="Proteomes" id="UP001168620">
    <property type="component" value="Unassembled WGS sequence"/>
</dbReference>
<accession>A0ABT8FKP4</accession>
<sequence length="72" mass="8092">MTDKTDQKTAHSGEIEPFEAGFEQGHQQAMEDIEAIKREAWDEGAAFGIKVHGGEIESVYAFNPYRQEGFDD</sequence>
<reference evidence="2" key="1">
    <citation type="submission" date="2023-06" db="EMBL/GenBank/DDBJ databases">
        <title>Draft genome sequence of Nocardioides sp. SOB77.</title>
        <authorList>
            <person name="Zhang G."/>
        </authorList>
    </citation>
    <scope>NUCLEOTIDE SEQUENCE</scope>
    <source>
        <strain evidence="2">SOB77</strain>
    </source>
</reference>
<keyword evidence="3" id="KW-1185">Reference proteome</keyword>
<feature type="compositionally biased region" description="Basic and acidic residues" evidence="1">
    <location>
        <begin position="1"/>
        <end position="14"/>
    </location>
</feature>
<evidence type="ECO:0000256" key="1">
    <source>
        <dbReference type="SAM" id="MobiDB-lite"/>
    </source>
</evidence>
<dbReference type="RefSeq" id="WP_300953797.1">
    <property type="nucleotide sequence ID" value="NZ_JAUHJQ010000008.1"/>
</dbReference>
<name>A0ABT8FKP4_9ACTN</name>